<organism evidence="2 3">
    <name type="scientific">Dactylonectria estremocensis</name>
    <dbReference type="NCBI Taxonomy" id="1079267"/>
    <lineage>
        <taxon>Eukaryota</taxon>
        <taxon>Fungi</taxon>
        <taxon>Dikarya</taxon>
        <taxon>Ascomycota</taxon>
        <taxon>Pezizomycotina</taxon>
        <taxon>Sordariomycetes</taxon>
        <taxon>Hypocreomycetidae</taxon>
        <taxon>Hypocreales</taxon>
        <taxon>Nectriaceae</taxon>
        <taxon>Dactylonectria</taxon>
    </lineage>
</organism>
<gene>
    <name evidence="2" type="ORF">B0J13DRAFT_524256</name>
</gene>
<dbReference type="AlphaFoldDB" id="A0A9P9J8S1"/>
<feature type="compositionally biased region" description="Basic and acidic residues" evidence="1">
    <location>
        <begin position="1"/>
        <end position="12"/>
    </location>
</feature>
<accession>A0A9P9J8S1</accession>
<reference evidence="2" key="1">
    <citation type="journal article" date="2021" name="Nat. Commun.">
        <title>Genetic determinants of endophytism in the Arabidopsis root mycobiome.</title>
        <authorList>
            <person name="Mesny F."/>
            <person name="Miyauchi S."/>
            <person name="Thiergart T."/>
            <person name="Pickel B."/>
            <person name="Atanasova L."/>
            <person name="Karlsson M."/>
            <person name="Huettel B."/>
            <person name="Barry K.W."/>
            <person name="Haridas S."/>
            <person name="Chen C."/>
            <person name="Bauer D."/>
            <person name="Andreopoulos W."/>
            <person name="Pangilinan J."/>
            <person name="LaButti K."/>
            <person name="Riley R."/>
            <person name="Lipzen A."/>
            <person name="Clum A."/>
            <person name="Drula E."/>
            <person name="Henrissat B."/>
            <person name="Kohler A."/>
            <person name="Grigoriev I.V."/>
            <person name="Martin F.M."/>
            <person name="Hacquard S."/>
        </authorList>
    </citation>
    <scope>NUCLEOTIDE SEQUENCE</scope>
    <source>
        <strain evidence="2">MPI-CAGE-AT-0021</strain>
    </source>
</reference>
<evidence type="ECO:0000256" key="1">
    <source>
        <dbReference type="SAM" id="MobiDB-lite"/>
    </source>
</evidence>
<name>A0A9P9J8S1_9HYPO</name>
<protein>
    <submittedName>
        <fullName evidence="2">Uncharacterized protein</fullName>
    </submittedName>
</protein>
<comment type="caution">
    <text evidence="2">The sequence shown here is derived from an EMBL/GenBank/DDBJ whole genome shotgun (WGS) entry which is preliminary data.</text>
</comment>
<keyword evidence="3" id="KW-1185">Reference proteome</keyword>
<evidence type="ECO:0000313" key="3">
    <source>
        <dbReference type="Proteomes" id="UP000717696"/>
    </source>
</evidence>
<evidence type="ECO:0000313" key="2">
    <source>
        <dbReference type="EMBL" id="KAH7149627.1"/>
    </source>
</evidence>
<dbReference type="EMBL" id="JAGMUU010000007">
    <property type="protein sequence ID" value="KAH7149627.1"/>
    <property type="molecule type" value="Genomic_DNA"/>
</dbReference>
<feature type="compositionally biased region" description="Polar residues" evidence="1">
    <location>
        <begin position="13"/>
        <end position="28"/>
    </location>
</feature>
<dbReference type="Proteomes" id="UP000717696">
    <property type="component" value="Unassembled WGS sequence"/>
</dbReference>
<sequence>MEMEDDGAKPDELNQQNRIPEPTKNSPANAPARRLSQAERAAENDESLSVLQEQTRLRKARLRPRAEYLDPTLRHLLWAPRVARKVASRSLECPADEHKMTTKELSLAPTAASCSLLQPPSSVCASATRGPRRRCFGGVECVVHPDRLRLCPSRTTAEREGRRRQSCVDAAYIARSYWGPAARSVVMGLESVLVLDFQLGNKDDMTEPEGSAWHIWAGLE</sequence>
<feature type="region of interest" description="Disordered" evidence="1">
    <location>
        <begin position="1"/>
        <end position="50"/>
    </location>
</feature>
<proteinExistence type="predicted"/>